<reference evidence="2" key="1">
    <citation type="submission" date="2022-11" db="UniProtKB">
        <authorList>
            <consortium name="WormBaseParasite"/>
        </authorList>
    </citation>
    <scope>IDENTIFICATION</scope>
</reference>
<dbReference type="Proteomes" id="UP000887540">
    <property type="component" value="Unplaced"/>
</dbReference>
<accession>A0A914EQJ0</accession>
<name>A0A914EQJ0_9BILA</name>
<proteinExistence type="predicted"/>
<sequence length="288" mass="34356">MLDLGQQMADKGFWSQNEVRAIKAWIRDLKHIGYQPPLIIDKQRSMKVLNTYPANKTAICITGQLDRISIAWPPTQKTLLESVFGNDTNNYDLFYYVSTFNSKKDADENFLKTHLQPAYGILYHDPPLNPNVSTNYFDLREGFTPNNLFQQLYGLKRCYEMVMKHSQEFNITYKYFMRMRTDHKLEISNRLIQIVWDVVKKENKVVIPYDASQLDRYFQPKLINNGKECDRFAIGPIDKMKYYMMRYDNMNMKGLKSLHAETFLYFTLNHYNVTYYRILLFPIYYYEV</sequence>
<keyword evidence="1" id="KW-1185">Reference proteome</keyword>
<evidence type="ECO:0000313" key="2">
    <source>
        <dbReference type="WBParaSite" id="ACRNAN_scaffold9781.g18221.t1"/>
    </source>
</evidence>
<dbReference type="AlphaFoldDB" id="A0A914EQJ0"/>
<protein>
    <submittedName>
        <fullName evidence="2">Uncharacterized protein</fullName>
    </submittedName>
</protein>
<dbReference type="WBParaSite" id="ACRNAN_scaffold9781.g18221.t1">
    <property type="protein sequence ID" value="ACRNAN_scaffold9781.g18221.t1"/>
    <property type="gene ID" value="ACRNAN_scaffold9781.g18221"/>
</dbReference>
<evidence type="ECO:0000313" key="1">
    <source>
        <dbReference type="Proteomes" id="UP000887540"/>
    </source>
</evidence>
<organism evidence="1 2">
    <name type="scientific">Acrobeloides nanus</name>
    <dbReference type="NCBI Taxonomy" id="290746"/>
    <lineage>
        <taxon>Eukaryota</taxon>
        <taxon>Metazoa</taxon>
        <taxon>Ecdysozoa</taxon>
        <taxon>Nematoda</taxon>
        <taxon>Chromadorea</taxon>
        <taxon>Rhabditida</taxon>
        <taxon>Tylenchina</taxon>
        <taxon>Cephalobomorpha</taxon>
        <taxon>Cephaloboidea</taxon>
        <taxon>Cephalobidae</taxon>
        <taxon>Acrobeloides</taxon>
    </lineage>
</organism>